<organism evidence="1 2">
    <name type="scientific">Ferroacidibacillus organovorans</name>
    <dbReference type="NCBI Taxonomy" id="1765683"/>
    <lineage>
        <taxon>Bacteria</taxon>
        <taxon>Bacillati</taxon>
        <taxon>Bacillota</taxon>
        <taxon>Bacilli</taxon>
        <taxon>Bacillales</taxon>
        <taxon>Alicyclobacillaceae</taxon>
        <taxon>Ferroacidibacillus</taxon>
    </lineage>
</organism>
<dbReference type="AlphaFoldDB" id="A0A124IVZ2"/>
<keyword evidence="2" id="KW-1185">Reference proteome</keyword>
<dbReference type="PANTHER" id="PTHR41317">
    <property type="entry name" value="PD-(D_E)XK NUCLEASE FAMILY TRANSPOSASE"/>
    <property type="match status" value="1"/>
</dbReference>
<dbReference type="InterPro" id="IPR010106">
    <property type="entry name" value="RpnA"/>
</dbReference>
<comment type="caution">
    <text evidence="1">The sequence shown here is derived from an EMBL/GenBank/DDBJ whole genome shotgun (WGS) entry which is preliminary data.</text>
</comment>
<reference evidence="1 2" key="1">
    <citation type="submission" date="2015-12" db="EMBL/GenBank/DDBJ databases">
        <title>Draft genome sequence of Acidibacillus ferrooxidans ITV001, isolated from a chalcopyrite acid mine drainage site in Brazil.</title>
        <authorList>
            <person name="Dall'Agnol H."/>
            <person name="Nancucheo I."/>
            <person name="Johnson B."/>
            <person name="Oliveira R."/>
            <person name="Leite L."/>
            <person name="Pylro V."/>
            <person name="Nunes G.L."/>
            <person name="Tzotzos G."/>
            <person name="Fernandes G.R."/>
            <person name="Dutra J."/>
            <person name="Orellana S.C."/>
            <person name="Oliveira G."/>
        </authorList>
    </citation>
    <scope>NUCLEOTIDE SEQUENCE [LARGE SCALE GENOMIC DNA]</scope>
    <source>
        <strain evidence="2">ITV01</strain>
    </source>
</reference>
<dbReference type="EMBL" id="LPVJ01000035">
    <property type="protein sequence ID" value="KUO95795.1"/>
    <property type="molecule type" value="Genomic_DNA"/>
</dbReference>
<dbReference type="PANTHER" id="PTHR41317:SF1">
    <property type="entry name" value="PD-(D_E)XK NUCLEASE FAMILY TRANSPOSASE"/>
    <property type="match status" value="1"/>
</dbReference>
<dbReference type="Pfam" id="PF12784">
    <property type="entry name" value="PDDEXK_2"/>
    <property type="match status" value="1"/>
</dbReference>
<accession>A0A124IVZ2</accession>
<dbReference type="NCBIfam" id="TIGR01784">
    <property type="entry name" value="T_den_put_tspse"/>
    <property type="match status" value="1"/>
</dbReference>
<dbReference type="RefSeq" id="WP_067715911.1">
    <property type="nucleotide sequence ID" value="NZ_LPVJ01000035.1"/>
</dbReference>
<sequence>MELLKPSVDFVFKRIFGIEENKDILLDFLNAVFESANEPGVTEIEILNPYLDKTTVYDKMSVLDIKARTASGTLINIEIQLRDQQDMEKRSLYYWARMYGSQLVQGEIYRSLCRTVTINILGFNYIDNDRYHNTFHLREDSTGLILTNDIEIHMIELQKLREIAVGQQRKLVRWTLFLLGPGQERMEELAMEEPAIKKALTTLEFLSQDREARELYEARQKAIHDWNSNIHGAREDGREKGERFKAIEVAQNMLSEGMEVELVARLTGLTHEEINGLRKEMPH</sequence>
<evidence type="ECO:0000313" key="1">
    <source>
        <dbReference type="EMBL" id="KUO95795.1"/>
    </source>
</evidence>
<evidence type="ECO:0000313" key="2">
    <source>
        <dbReference type="Proteomes" id="UP000053557"/>
    </source>
</evidence>
<gene>
    <name evidence="1" type="ORF">ATW55_14975</name>
</gene>
<dbReference type="Proteomes" id="UP000053557">
    <property type="component" value="Unassembled WGS sequence"/>
</dbReference>
<dbReference type="OrthoDB" id="1097360at2"/>
<name>A0A124IVZ2_9BACL</name>
<proteinExistence type="predicted"/>
<protein>
    <recommendedName>
        <fullName evidence="3">Transposase</fullName>
    </recommendedName>
</protein>
<evidence type="ECO:0008006" key="3">
    <source>
        <dbReference type="Google" id="ProtNLM"/>
    </source>
</evidence>